<dbReference type="PROSITE" id="PS50943">
    <property type="entry name" value="HTH_CROC1"/>
    <property type="match status" value="1"/>
</dbReference>
<sequence length="64" mass="7384">MDLETYRTTVKKIGPTEAAKELGVSYVRYWRWEKGKTMPTLSALKKIMEWSGGKVTANDFIDQK</sequence>
<feature type="domain" description="HTH cro/C1-type" evidence="1">
    <location>
        <begin position="16"/>
        <end position="49"/>
    </location>
</feature>
<gene>
    <name evidence="2" type="ORF">SIL78_18790</name>
</gene>
<evidence type="ECO:0000313" key="3">
    <source>
        <dbReference type="Proteomes" id="UP001276761"/>
    </source>
</evidence>
<dbReference type="GO" id="GO:0003677">
    <property type="term" value="F:DNA binding"/>
    <property type="evidence" value="ECO:0007669"/>
    <property type="project" value="InterPro"/>
</dbReference>
<dbReference type="Gene3D" id="1.10.260.40">
    <property type="entry name" value="lambda repressor-like DNA-binding domains"/>
    <property type="match status" value="1"/>
</dbReference>
<dbReference type="GeneID" id="303167587"/>
<evidence type="ECO:0000259" key="1">
    <source>
        <dbReference type="PROSITE" id="PS50943"/>
    </source>
</evidence>
<organism evidence="2 3">
    <name type="scientific">Vreelandella alkaliphila</name>
    <dbReference type="NCBI Taxonomy" id="272774"/>
    <lineage>
        <taxon>Bacteria</taxon>
        <taxon>Pseudomonadati</taxon>
        <taxon>Pseudomonadota</taxon>
        <taxon>Gammaproteobacteria</taxon>
        <taxon>Oceanospirillales</taxon>
        <taxon>Halomonadaceae</taxon>
        <taxon>Vreelandella</taxon>
    </lineage>
</organism>
<dbReference type="SUPFAM" id="SSF47413">
    <property type="entry name" value="lambda repressor-like DNA-binding domains"/>
    <property type="match status" value="1"/>
</dbReference>
<evidence type="ECO:0000313" key="2">
    <source>
        <dbReference type="EMBL" id="MDX5979599.1"/>
    </source>
</evidence>
<dbReference type="CDD" id="cd00093">
    <property type="entry name" value="HTH_XRE"/>
    <property type="match status" value="1"/>
</dbReference>
<dbReference type="InterPro" id="IPR010982">
    <property type="entry name" value="Lambda_DNA-bd_dom_sf"/>
</dbReference>
<accession>A0AAJ2S483</accession>
<dbReference type="InterPro" id="IPR001387">
    <property type="entry name" value="Cro/C1-type_HTH"/>
</dbReference>
<proteinExistence type="predicted"/>
<comment type="caution">
    <text evidence="2">The sequence shown here is derived from an EMBL/GenBank/DDBJ whole genome shotgun (WGS) entry which is preliminary data.</text>
</comment>
<reference evidence="2" key="1">
    <citation type="submission" date="2023-11" db="EMBL/GenBank/DDBJ databases">
        <title>MicrobeMod: A computational toolkit for identifying prokaryotic methylation and restriction-modification with nanopore sequencing.</title>
        <authorList>
            <person name="Crits-Christoph A."/>
            <person name="Kang S.C."/>
            <person name="Lee H."/>
            <person name="Ostrov N."/>
        </authorList>
    </citation>
    <scope>NUCLEOTIDE SEQUENCE</scope>
    <source>
        <strain evidence="2">ATCC BAA-953</strain>
    </source>
</reference>
<dbReference type="Proteomes" id="UP001276761">
    <property type="component" value="Unassembled WGS sequence"/>
</dbReference>
<name>A0AAJ2S483_9GAMM</name>
<dbReference type="Pfam" id="PF01381">
    <property type="entry name" value="HTH_3"/>
    <property type="match status" value="1"/>
</dbReference>
<protein>
    <submittedName>
        <fullName evidence="2">Helix-turn-helix transcriptional regulator</fullName>
    </submittedName>
</protein>
<dbReference type="AlphaFoldDB" id="A0AAJ2S483"/>
<dbReference type="RefSeq" id="WP_198350001.1">
    <property type="nucleotide sequence ID" value="NZ_JABASV010000012.1"/>
</dbReference>
<dbReference type="EMBL" id="JAWXXT010000002">
    <property type="protein sequence ID" value="MDX5979599.1"/>
    <property type="molecule type" value="Genomic_DNA"/>
</dbReference>